<reference evidence="2" key="1">
    <citation type="submission" date="2020-03" db="EMBL/GenBank/DDBJ databases">
        <authorList>
            <person name="Weist P."/>
        </authorList>
    </citation>
    <scope>NUCLEOTIDE SEQUENCE</scope>
</reference>
<dbReference type="EMBL" id="CADEAL010000001">
    <property type="protein sequence ID" value="CAB1412314.1"/>
    <property type="molecule type" value="Genomic_DNA"/>
</dbReference>
<evidence type="ECO:0000313" key="3">
    <source>
        <dbReference type="Proteomes" id="UP001153269"/>
    </source>
</evidence>
<feature type="compositionally biased region" description="Basic and acidic residues" evidence="1">
    <location>
        <begin position="88"/>
        <end position="98"/>
    </location>
</feature>
<accession>A0A9N7THU9</accession>
<gene>
    <name evidence="2" type="ORF">PLEPLA_LOCUS5</name>
</gene>
<feature type="compositionally biased region" description="Basic and acidic residues" evidence="1">
    <location>
        <begin position="54"/>
        <end position="65"/>
    </location>
</feature>
<dbReference type="Proteomes" id="UP001153269">
    <property type="component" value="Unassembled WGS sequence"/>
</dbReference>
<dbReference type="AlphaFoldDB" id="A0A9N7THU9"/>
<name>A0A9N7THU9_PLEPL</name>
<proteinExistence type="predicted"/>
<comment type="caution">
    <text evidence="2">The sequence shown here is derived from an EMBL/GenBank/DDBJ whole genome shotgun (WGS) entry which is preliminary data.</text>
</comment>
<evidence type="ECO:0000256" key="1">
    <source>
        <dbReference type="SAM" id="MobiDB-lite"/>
    </source>
</evidence>
<organism evidence="2 3">
    <name type="scientific">Pleuronectes platessa</name>
    <name type="common">European plaice</name>
    <dbReference type="NCBI Taxonomy" id="8262"/>
    <lineage>
        <taxon>Eukaryota</taxon>
        <taxon>Metazoa</taxon>
        <taxon>Chordata</taxon>
        <taxon>Craniata</taxon>
        <taxon>Vertebrata</taxon>
        <taxon>Euteleostomi</taxon>
        <taxon>Actinopterygii</taxon>
        <taxon>Neopterygii</taxon>
        <taxon>Teleostei</taxon>
        <taxon>Neoteleostei</taxon>
        <taxon>Acanthomorphata</taxon>
        <taxon>Carangaria</taxon>
        <taxon>Pleuronectiformes</taxon>
        <taxon>Pleuronectoidei</taxon>
        <taxon>Pleuronectidae</taxon>
        <taxon>Pleuronectes</taxon>
    </lineage>
</organism>
<protein>
    <submittedName>
        <fullName evidence="2">Uncharacterized protein</fullName>
    </submittedName>
</protein>
<sequence>MDHAHLPSPLSLLTLMQHFSFSPPPPPPPPPPSFFLPASYLGGCLMDSPGFKELKNETEGEKEKTTSGGRPLAEGKPYLGTYDEEDDTERKTERQVKGREKKMLEARLWELNSQGARLIAVTLKLDHCLALVSRQG</sequence>
<keyword evidence="3" id="KW-1185">Reference proteome</keyword>
<feature type="region of interest" description="Disordered" evidence="1">
    <location>
        <begin position="54"/>
        <end position="98"/>
    </location>
</feature>
<evidence type="ECO:0000313" key="2">
    <source>
        <dbReference type="EMBL" id="CAB1412314.1"/>
    </source>
</evidence>